<evidence type="ECO:0000313" key="2">
    <source>
        <dbReference type="Proteomes" id="UP001055072"/>
    </source>
</evidence>
<comment type="caution">
    <text evidence="1">The sequence shown here is derived from an EMBL/GenBank/DDBJ whole genome shotgun (WGS) entry which is preliminary data.</text>
</comment>
<reference evidence="1" key="1">
    <citation type="journal article" date="2021" name="Environ. Microbiol.">
        <title>Gene family expansions and transcriptome signatures uncover fungal adaptations to wood decay.</title>
        <authorList>
            <person name="Hage H."/>
            <person name="Miyauchi S."/>
            <person name="Viragh M."/>
            <person name="Drula E."/>
            <person name="Min B."/>
            <person name="Chaduli D."/>
            <person name="Navarro D."/>
            <person name="Favel A."/>
            <person name="Norest M."/>
            <person name="Lesage-Meessen L."/>
            <person name="Balint B."/>
            <person name="Merenyi Z."/>
            <person name="de Eugenio L."/>
            <person name="Morin E."/>
            <person name="Martinez A.T."/>
            <person name="Baldrian P."/>
            <person name="Stursova M."/>
            <person name="Martinez M.J."/>
            <person name="Novotny C."/>
            <person name="Magnuson J.K."/>
            <person name="Spatafora J.W."/>
            <person name="Maurice S."/>
            <person name="Pangilinan J."/>
            <person name="Andreopoulos W."/>
            <person name="LaButti K."/>
            <person name="Hundley H."/>
            <person name="Na H."/>
            <person name="Kuo A."/>
            <person name="Barry K."/>
            <person name="Lipzen A."/>
            <person name="Henrissat B."/>
            <person name="Riley R."/>
            <person name="Ahrendt S."/>
            <person name="Nagy L.G."/>
            <person name="Grigoriev I.V."/>
            <person name="Martin F."/>
            <person name="Rosso M.N."/>
        </authorList>
    </citation>
    <scope>NUCLEOTIDE SEQUENCE</scope>
    <source>
        <strain evidence="1">CBS 384.51</strain>
    </source>
</reference>
<evidence type="ECO:0000313" key="1">
    <source>
        <dbReference type="EMBL" id="KAI0085023.1"/>
    </source>
</evidence>
<gene>
    <name evidence="1" type="ORF">BDY19DRAFT_967640</name>
</gene>
<dbReference type="EMBL" id="MU274935">
    <property type="protein sequence ID" value="KAI0085023.1"/>
    <property type="molecule type" value="Genomic_DNA"/>
</dbReference>
<dbReference type="Proteomes" id="UP001055072">
    <property type="component" value="Unassembled WGS sequence"/>
</dbReference>
<accession>A0ACB8TSL9</accession>
<organism evidence="1 2">
    <name type="scientific">Irpex rosettiformis</name>
    <dbReference type="NCBI Taxonomy" id="378272"/>
    <lineage>
        <taxon>Eukaryota</taxon>
        <taxon>Fungi</taxon>
        <taxon>Dikarya</taxon>
        <taxon>Basidiomycota</taxon>
        <taxon>Agaricomycotina</taxon>
        <taxon>Agaricomycetes</taxon>
        <taxon>Polyporales</taxon>
        <taxon>Irpicaceae</taxon>
        <taxon>Irpex</taxon>
    </lineage>
</organism>
<proteinExistence type="predicted"/>
<sequence>MGATSSRACLLLTGAPRGTCLALSAIETNTPCPPHGSSRHHTTPHHTLRSLSTPYVSLRLRIIPYVASILYSLTPSFPSHTTSSRGPSPIRSYTPLTYTPISLGRLTCTNPSMM</sequence>
<keyword evidence="2" id="KW-1185">Reference proteome</keyword>
<name>A0ACB8TSL9_9APHY</name>
<protein>
    <submittedName>
        <fullName evidence="1">Uncharacterized protein</fullName>
    </submittedName>
</protein>